<dbReference type="CDD" id="cd04704">
    <property type="entry name" value="PLA2_bee_venom_like"/>
    <property type="match status" value="1"/>
</dbReference>
<feature type="domain" description="Phospholipase A2-like central" evidence="14">
    <location>
        <begin position="118"/>
        <end position="213"/>
    </location>
</feature>
<dbReference type="Gene3D" id="1.20.90.10">
    <property type="entry name" value="Phospholipase A2 domain"/>
    <property type="match status" value="1"/>
</dbReference>
<keyword evidence="6" id="KW-0479">Metal-binding</keyword>
<evidence type="ECO:0000256" key="7">
    <source>
        <dbReference type="ARBA" id="ARBA00022801"/>
    </source>
</evidence>
<feature type="signal peptide" evidence="13">
    <location>
        <begin position="1"/>
        <end position="23"/>
    </location>
</feature>
<dbReference type="PANTHER" id="PTHR12253">
    <property type="entry name" value="RH14732P"/>
    <property type="match status" value="1"/>
</dbReference>
<keyword evidence="16" id="KW-1185">Reference proteome</keyword>
<dbReference type="PROSITE" id="PS00118">
    <property type="entry name" value="PA2_HIS"/>
    <property type="match status" value="1"/>
</dbReference>
<dbReference type="InterPro" id="IPR016090">
    <property type="entry name" value="PLA2-like_dom"/>
</dbReference>
<keyword evidence="9" id="KW-0442">Lipid degradation</keyword>
<evidence type="ECO:0000313" key="15">
    <source>
        <dbReference type="EMBL" id="KAF2888554.1"/>
    </source>
</evidence>
<evidence type="ECO:0000256" key="11">
    <source>
        <dbReference type="ARBA" id="ARBA00023157"/>
    </source>
</evidence>
<sequence>MKIINYLTTILIIKVLLIDGIMSKPLNLPDLLVSLKPSAIVKYAKVVAPLSDILFDDPNDEHGQLASVGRNVLNELSKVASNIGEKVGRRLGVVATQGLDTNKSFTGRLEFMNHLKIIFPGTLFCGQDNIAKSPEQLGLFNDTDSCCRDHDHCEQSIPAGEKKYGLSNTGLFTRSHCDCDTKFYNCLKKTDSIISNKIGFTFFSVLGPQCFKLDYPQTGCNEKSWGRCVSYGFNEKQEKKMQWFDNPVFVIC</sequence>
<evidence type="ECO:0000256" key="1">
    <source>
        <dbReference type="ARBA" id="ARBA00001913"/>
    </source>
</evidence>
<dbReference type="Proteomes" id="UP000801492">
    <property type="component" value="Unassembled WGS sequence"/>
</dbReference>
<comment type="caution">
    <text evidence="15">The sequence shown here is derived from an EMBL/GenBank/DDBJ whole genome shotgun (WGS) entry which is preliminary data.</text>
</comment>
<dbReference type="EC" id="3.1.1.4" evidence="3"/>
<name>A0A8K0G748_IGNLU</name>
<keyword evidence="7" id="KW-0378">Hydrolase</keyword>
<keyword evidence="10" id="KW-0443">Lipid metabolism</keyword>
<keyword evidence="5" id="KW-0964">Secreted</keyword>
<dbReference type="InterPro" id="IPR036444">
    <property type="entry name" value="PLipase_A2_dom_sf"/>
</dbReference>
<dbReference type="GO" id="GO:0006644">
    <property type="term" value="P:phospholipid metabolic process"/>
    <property type="evidence" value="ECO:0007669"/>
    <property type="project" value="InterPro"/>
</dbReference>
<dbReference type="SUPFAM" id="SSF48619">
    <property type="entry name" value="Phospholipase A2, PLA2"/>
    <property type="match status" value="1"/>
</dbReference>
<comment type="subcellular location">
    <subcellularLocation>
        <location evidence="2">Secreted</location>
    </subcellularLocation>
</comment>
<dbReference type="EMBL" id="VTPC01076103">
    <property type="protein sequence ID" value="KAF2888554.1"/>
    <property type="molecule type" value="Genomic_DNA"/>
</dbReference>
<evidence type="ECO:0000259" key="14">
    <source>
        <dbReference type="Pfam" id="PF05826"/>
    </source>
</evidence>
<accession>A0A8K0G748</accession>
<keyword evidence="8" id="KW-0106">Calcium</keyword>
<evidence type="ECO:0000256" key="2">
    <source>
        <dbReference type="ARBA" id="ARBA00004613"/>
    </source>
</evidence>
<comment type="cofactor">
    <cofactor evidence="1">
        <name>Ca(2+)</name>
        <dbReference type="ChEBI" id="CHEBI:29108"/>
    </cofactor>
</comment>
<dbReference type="AlphaFoldDB" id="A0A8K0G748"/>
<dbReference type="GO" id="GO:0005576">
    <property type="term" value="C:extracellular region"/>
    <property type="evidence" value="ECO:0007669"/>
    <property type="project" value="UniProtKB-SubCell"/>
</dbReference>
<dbReference type="GO" id="GO:0046872">
    <property type="term" value="F:metal ion binding"/>
    <property type="evidence" value="ECO:0007669"/>
    <property type="project" value="UniProtKB-KW"/>
</dbReference>
<evidence type="ECO:0000256" key="4">
    <source>
        <dbReference type="ARBA" id="ARBA00021721"/>
    </source>
</evidence>
<dbReference type="FunFam" id="1.20.90.10:FF:000002">
    <property type="entry name" value="Phospholipase A2 group III"/>
    <property type="match status" value="1"/>
</dbReference>
<gene>
    <name evidence="15" type="ORF">ILUMI_17619</name>
</gene>
<dbReference type="GO" id="GO:0004623">
    <property type="term" value="F:phospholipase A2 activity"/>
    <property type="evidence" value="ECO:0007669"/>
    <property type="project" value="UniProtKB-EC"/>
</dbReference>
<evidence type="ECO:0000256" key="6">
    <source>
        <dbReference type="ARBA" id="ARBA00022723"/>
    </source>
</evidence>
<dbReference type="Pfam" id="PF05826">
    <property type="entry name" value="Phospholip_A2_2"/>
    <property type="match status" value="1"/>
</dbReference>
<keyword evidence="13" id="KW-0732">Signal</keyword>
<evidence type="ECO:0000256" key="3">
    <source>
        <dbReference type="ARBA" id="ARBA00013278"/>
    </source>
</evidence>
<evidence type="ECO:0000256" key="5">
    <source>
        <dbReference type="ARBA" id="ARBA00022525"/>
    </source>
</evidence>
<dbReference type="InterPro" id="IPR033113">
    <property type="entry name" value="PLA2_histidine"/>
</dbReference>
<evidence type="ECO:0000256" key="10">
    <source>
        <dbReference type="ARBA" id="ARBA00023098"/>
    </source>
</evidence>
<keyword evidence="11" id="KW-1015">Disulfide bond</keyword>
<evidence type="ECO:0000256" key="13">
    <source>
        <dbReference type="SAM" id="SignalP"/>
    </source>
</evidence>
<proteinExistence type="predicted"/>
<evidence type="ECO:0000256" key="8">
    <source>
        <dbReference type="ARBA" id="ARBA00022837"/>
    </source>
</evidence>
<dbReference type="GO" id="GO:0016042">
    <property type="term" value="P:lipid catabolic process"/>
    <property type="evidence" value="ECO:0007669"/>
    <property type="project" value="UniProtKB-KW"/>
</dbReference>
<evidence type="ECO:0000256" key="9">
    <source>
        <dbReference type="ARBA" id="ARBA00022963"/>
    </source>
</evidence>
<evidence type="ECO:0000313" key="16">
    <source>
        <dbReference type="Proteomes" id="UP000801492"/>
    </source>
</evidence>
<evidence type="ECO:0000256" key="12">
    <source>
        <dbReference type="ARBA" id="ARBA00029903"/>
    </source>
</evidence>
<feature type="chain" id="PRO_5035444078" description="Phospholipase A2" evidence="13">
    <location>
        <begin position="24"/>
        <end position="252"/>
    </location>
</feature>
<dbReference type="GO" id="GO:0050482">
    <property type="term" value="P:arachidonate secretion"/>
    <property type="evidence" value="ECO:0007669"/>
    <property type="project" value="InterPro"/>
</dbReference>
<organism evidence="15 16">
    <name type="scientific">Ignelater luminosus</name>
    <name type="common">Cucubano</name>
    <name type="synonym">Pyrophorus luminosus</name>
    <dbReference type="NCBI Taxonomy" id="2038154"/>
    <lineage>
        <taxon>Eukaryota</taxon>
        <taxon>Metazoa</taxon>
        <taxon>Ecdysozoa</taxon>
        <taxon>Arthropoda</taxon>
        <taxon>Hexapoda</taxon>
        <taxon>Insecta</taxon>
        <taxon>Pterygota</taxon>
        <taxon>Neoptera</taxon>
        <taxon>Endopterygota</taxon>
        <taxon>Coleoptera</taxon>
        <taxon>Polyphaga</taxon>
        <taxon>Elateriformia</taxon>
        <taxon>Elateroidea</taxon>
        <taxon>Elateridae</taxon>
        <taxon>Agrypninae</taxon>
        <taxon>Pyrophorini</taxon>
        <taxon>Ignelater</taxon>
    </lineage>
</organism>
<dbReference type="OrthoDB" id="10059604at2759"/>
<reference evidence="15" key="1">
    <citation type="submission" date="2019-08" db="EMBL/GenBank/DDBJ databases">
        <title>The genome of the North American firefly Photinus pyralis.</title>
        <authorList>
            <consortium name="Photinus pyralis genome working group"/>
            <person name="Fallon T.R."/>
            <person name="Sander Lower S.E."/>
            <person name="Weng J.-K."/>
        </authorList>
    </citation>
    <scope>NUCLEOTIDE SEQUENCE</scope>
    <source>
        <strain evidence="15">TRF0915ILg1</strain>
        <tissue evidence="15">Whole body</tissue>
    </source>
</reference>
<protein>
    <recommendedName>
        <fullName evidence="4">Phospholipase A2</fullName>
        <ecNumber evidence="3">3.1.1.4</ecNumber>
    </recommendedName>
    <alternativeName>
        <fullName evidence="12">Phosphatidylcholine 2-acylhydrolase</fullName>
    </alternativeName>
</protein>